<reference evidence="1" key="2">
    <citation type="submission" date="2006-01" db="EMBL/GenBank/DDBJ databases">
        <authorList>
            <person name="Genoscope"/>
        </authorList>
    </citation>
    <scope>NUCLEOTIDE SEQUENCE</scope>
</reference>
<gene>
    <name evidence="2" type="ORF">KsCSTR_35820</name>
    <name evidence="1" type="ORF">kuste2486</name>
</gene>
<reference evidence="1" key="1">
    <citation type="journal article" date="2006" name="Nature">
        <title>Deciphering the evolution and metabolism of an anammox bacterium from a community genome.</title>
        <authorList>
            <person name="Strous M."/>
            <person name="Pelletier E."/>
            <person name="Mangenot S."/>
            <person name="Rattei T."/>
            <person name="Lehner A."/>
            <person name="Taylor M.W."/>
            <person name="Horn M."/>
            <person name="Daims H."/>
            <person name="Bartol-Mavel D."/>
            <person name="Wincker P."/>
            <person name="Barbe V."/>
            <person name="Fonknechten N."/>
            <person name="Vallenet D."/>
            <person name="Segurens B."/>
            <person name="Schenowitz-Truong C."/>
            <person name="Medigue C."/>
            <person name="Collingro A."/>
            <person name="Snel B."/>
            <person name="Dutilh B.E."/>
            <person name="OpDenCamp H.J.M."/>
            <person name="vanDerDrift C."/>
            <person name="Cirpus I."/>
            <person name="vanDePas-Schoonen K.T."/>
            <person name="Harhangi H.R."/>
            <person name="vanNiftrik L."/>
            <person name="Schmid M."/>
            <person name="Keltjens J."/>
            <person name="vanDeVossenberg J."/>
            <person name="Kartal B."/>
            <person name="Meier H."/>
            <person name="Frishman D."/>
            <person name="Huynen M.A."/>
            <person name="Mewes H."/>
            <person name="Weissenbach J."/>
            <person name="Jetten M.S.M."/>
            <person name="Wagner M."/>
            <person name="LePaslier D."/>
        </authorList>
    </citation>
    <scope>NUCLEOTIDE SEQUENCE</scope>
</reference>
<protein>
    <submittedName>
        <fullName evidence="1">Uncharacterized protein</fullName>
    </submittedName>
</protein>
<dbReference type="EMBL" id="CT573071">
    <property type="protein sequence ID" value="CAJ73233.1"/>
    <property type="molecule type" value="Genomic_DNA"/>
</dbReference>
<sequence>MQCRGEAFVVNCHKCVHTQTGKCFTATVLSNVSILAFLNRFEAPLRRIFSDRIVYHE</sequence>
<proteinExistence type="predicted"/>
<dbReference type="EMBL" id="CP049055">
    <property type="protein sequence ID" value="QII12961.1"/>
    <property type="molecule type" value="Genomic_DNA"/>
</dbReference>
<dbReference type="Proteomes" id="UP000501926">
    <property type="component" value="Chromosome"/>
</dbReference>
<evidence type="ECO:0000313" key="3">
    <source>
        <dbReference type="Proteomes" id="UP000501926"/>
    </source>
</evidence>
<organism evidence="1">
    <name type="scientific">Kuenenia stuttgartiensis</name>
    <dbReference type="NCBI Taxonomy" id="174633"/>
    <lineage>
        <taxon>Bacteria</taxon>
        <taxon>Pseudomonadati</taxon>
        <taxon>Planctomycetota</taxon>
        <taxon>Candidatus Brocadiia</taxon>
        <taxon>Candidatus Brocadiales</taxon>
        <taxon>Candidatus Brocadiaceae</taxon>
        <taxon>Candidatus Kuenenia</taxon>
    </lineage>
</organism>
<evidence type="ECO:0000313" key="1">
    <source>
        <dbReference type="EMBL" id="CAJ73233.1"/>
    </source>
</evidence>
<reference evidence="2 3" key="3">
    <citation type="submission" date="2020-02" db="EMBL/GenBank/DDBJ databases">
        <title>Newly sequenced genome of strain CSTR1 showed variability in Candidatus Kuenenia stuttgartiensis genomes.</title>
        <authorList>
            <person name="Ding C."/>
            <person name="Adrian L."/>
        </authorList>
    </citation>
    <scope>NUCLEOTIDE SEQUENCE [LARGE SCALE GENOMIC DNA]</scope>
    <source>
        <strain evidence="2 3">CSTR1</strain>
    </source>
</reference>
<evidence type="ECO:0000313" key="2">
    <source>
        <dbReference type="EMBL" id="QII12961.1"/>
    </source>
</evidence>
<accession>Q1Q6M8</accession>
<name>Q1Q6M8_KUEST</name>
<dbReference type="AlphaFoldDB" id="Q1Q6M8"/>